<evidence type="ECO:0000256" key="2">
    <source>
        <dbReference type="ARBA" id="ARBA00022448"/>
    </source>
</evidence>
<feature type="transmembrane region" description="Helical" evidence="10">
    <location>
        <begin position="386"/>
        <end position="407"/>
    </location>
</feature>
<reference evidence="11 12" key="1">
    <citation type="submission" date="2019-03" db="EMBL/GenBank/DDBJ databases">
        <title>Genomic Encyclopedia of Type Strains, Phase IV (KMG-IV): sequencing the most valuable type-strain genomes for metagenomic binning, comparative biology and taxonomic classification.</title>
        <authorList>
            <person name="Goeker M."/>
        </authorList>
    </citation>
    <scope>NUCLEOTIDE SEQUENCE [LARGE SCALE GENOMIC DNA]</scope>
    <source>
        <strain evidence="11 12">DSM 100055</strain>
    </source>
</reference>
<dbReference type="GO" id="GO:0006811">
    <property type="term" value="P:monoatomic ion transport"/>
    <property type="evidence" value="ECO:0007669"/>
    <property type="project" value="UniProtKB-KW"/>
</dbReference>
<keyword evidence="3" id="KW-0050">Antiport</keyword>
<evidence type="ECO:0000256" key="4">
    <source>
        <dbReference type="ARBA" id="ARBA00022475"/>
    </source>
</evidence>
<dbReference type="GO" id="GO:0042910">
    <property type="term" value="F:xenobiotic transmembrane transporter activity"/>
    <property type="evidence" value="ECO:0007669"/>
    <property type="project" value="InterPro"/>
</dbReference>
<evidence type="ECO:0000256" key="9">
    <source>
        <dbReference type="ARBA" id="ARBA00031636"/>
    </source>
</evidence>
<evidence type="ECO:0000256" key="3">
    <source>
        <dbReference type="ARBA" id="ARBA00022449"/>
    </source>
</evidence>
<keyword evidence="5 10" id="KW-0812">Transmembrane</keyword>
<keyword evidence="12" id="KW-1185">Reference proteome</keyword>
<feature type="transmembrane region" description="Helical" evidence="10">
    <location>
        <begin position="358"/>
        <end position="379"/>
    </location>
</feature>
<evidence type="ECO:0000256" key="1">
    <source>
        <dbReference type="ARBA" id="ARBA00004651"/>
    </source>
</evidence>
<dbReference type="CDD" id="cd13140">
    <property type="entry name" value="MATE_like_1"/>
    <property type="match status" value="1"/>
</dbReference>
<feature type="transmembrane region" description="Helical" evidence="10">
    <location>
        <begin position="166"/>
        <end position="185"/>
    </location>
</feature>
<comment type="caution">
    <text evidence="11">The sequence shown here is derived from an EMBL/GenBank/DDBJ whole genome shotgun (WGS) entry which is preliminary data.</text>
</comment>
<keyword evidence="7" id="KW-0406">Ion transport</keyword>
<dbReference type="NCBIfam" id="TIGR00797">
    <property type="entry name" value="matE"/>
    <property type="match status" value="1"/>
</dbReference>
<dbReference type="GO" id="GO:0015297">
    <property type="term" value="F:antiporter activity"/>
    <property type="evidence" value="ECO:0007669"/>
    <property type="project" value="UniProtKB-KW"/>
</dbReference>
<feature type="transmembrane region" description="Helical" evidence="10">
    <location>
        <begin position="312"/>
        <end position="333"/>
    </location>
</feature>
<evidence type="ECO:0000313" key="11">
    <source>
        <dbReference type="EMBL" id="TDT71896.1"/>
    </source>
</evidence>
<proteinExistence type="predicted"/>
<dbReference type="Pfam" id="PF01554">
    <property type="entry name" value="MatE"/>
    <property type="match status" value="2"/>
</dbReference>
<keyword evidence="6 10" id="KW-1133">Transmembrane helix</keyword>
<organism evidence="11 12">
    <name type="scientific">Hypnocyclicus thermotrophus</name>
    <dbReference type="NCBI Taxonomy" id="1627895"/>
    <lineage>
        <taxon>Bacteria</taxon>
        <taxon>Fusobacteriati</taxon>
        <taxon>Fusobacteriota</taxon>
        <taxon>Fusobacteriia</taxon>
        <taxon>Fusobacteriales</taxon>
        <taxon>Fusobacteriaceae</taxon>
        <taxon>Hypnocyclicus</taxon>
    </lineage>
</organism>
<feature type="transmembrane region" description="Helical" evidence="10">
    <location>
        <begin position="191"/>
        <end position="214"/>
    </location>
</feature>
<evidence type="ECO:0000256" key="7">
    <source>
        <dbReference type="ARBA" id="ARBA00023065"/>
    </source>
</evidence>
<dbReference type="RefSeq" id="WP_134112490.1">
    <property type="nucleotide sequence ID" value="NZ_SOBG01000002.1"/>
</dbReference>
<dbReference type="InterPro" id="IPR050222">
    <property type="entry name" value="MATE_MdtK"/>
</dbReference>
<dbReference type="AlphaFoldDB" id="A0AA46E076"/>
<keyword evidence="2" id="KW-0813">Transport</keyword>
<evidence type="ECO:0000256" key="8">
    <source>
        <dbReference type="ARBA" id="ARBA00023136"/>
    </source>
</evidence>
<dbReference type="Proteomes" id="UP000294678">
    <property type="component" value="Unassembled WGS sequence"/>
</dbReference>
<keyword evidence="8 10" id="KW-0472">Membrane</keyword>
<dbReference type="PIRSF" id="PIRSF006603">
    <property type="entry name" value="DinF"/>
    <property type="match status" value="1"/>
</dbReference>
<dbReference type="GO" id="GO:0005886">
    <property type="term" value="C:plasma membrane"/>
    <property type="evidence" value="ECO:0007669"/>
    <property type="project" value="UniProtKB-SubCell"/>
</dbReference>
<protein>
    <recommendedName>
        <fullName evidence="9">Multidrug-efflux transporter</fullName>
    </recommendedName>
</protein>
<evidence type="ECO:0000256" key="6">
    <source>
        <dbReference type="ARBA" id="ARBA00022989"/>
    </source>
</evidence>
<name>A0AA46E076_9FUSO</name>
<gene>
    <name evidence="11" type="ORF">EV215_0588</name>
</gene>
<accession>A0AA46E076</accession>
<dbReference type="PANTHER" id="PTHR43298:SF2">
    <property type="entry name" value="FMN_FAD EXPORTER YEEO-RELATED"/>
    <property type="match status" value="1"/>
</dbReference>
<evidence type="ECO:0000256" key="5">
    <source>
        <dbReference type="ARBA" id="ARBA00022692"/>
    </source>
</evidence>
<keyword evidence="4" id="KW-1003">Cell membrane</keyword>
<dbReference type="InterPro" id="IPR048279">
    <property type="entry name" value="MdtK-like"/>
</dbReference>
<dbReference type="PANTHER" id="PTHR43298">
    <property type="entry name" value="MULTIDRUG RESISTANCE PROTEIN NORM-RELATED"/>
    <property type="match status" value="1"/>
</dbReference>
<dbReference type="EMBL" id="SOBG01000002">
    <property type="protein sequence ID" value="TDT71896.1"/>
    <property type="molecule type" value="Genomic_DNA"/>
</dbReference>
<feature type="transmembrane region" description="Helical" evidence="10">
    <location>
        <begin position="12"/>
        <end position="33"/>
    </location>
</feature>
<dbReference type="InterPro" id="IPR002528">
    <property type="entry name" value="MATE_fam"/>
</dbReference>
<comment type="subcellular location">
    <subcellularLocation>
        <location evidence="1">Cell membrane</location>
        <topology evidence="1">Multi-pass membrane protein</topology>
    </subcellularLocation>
</comment>
<feature type="transmembrane region" description="Helical" evidence="10">
    <location>
        <begin position="97"/>
        <end position="115"/>
    </location>
</feature>
<feature type="transmembrane region" description="Helical" evidence="10">
    <location>
        <begin position="413"/>
        <end position="435"/>
    </location>
</feature>
<evidence type="ECO:0000256" key="10">
    <source>
        <dbReference type="SAM" id="Phobius"/>
    </source>
</evidence>
<feature type="transmembrane region" description="Helical" evidence="10">
    <location>
        <begin position="135"/>
        <end position="159"/>
    </location>
</feature>
<evidence type="ECO:0000313" key="12">
    <source>
        <dbReference type="Proteomes" id="UP000294678"/>
    </source>
</evidence>
<sequence length="448" mass="49781">MSKKINLTTGNIYLALLKLALPIMGTSFLQMAYNLTDMIWLGRLSSNAVAAVGTAGFFMWFGFSVTLISKTGVEVLVGQYVGANNYKKAKEASENGVMLNSILIFIYSIAILIFRHNILSFFNLTGNTLKVAKDYLFIVGMFFVPGYLIQIFSSIITGYGDSHTPFIYNTVGLILNIVLDPLFIFGFKFNAIGTAVATILSQAVVFILFVVKIKNYPFENFKFFNKIDIKIIKKIIKIGIPVAFQNMFFATISMNIAKIISNWGEVAIAIQKIGAQIESLSWMTAGGIATALGTFTAQNYGNKNKERIIKGYYSALSITVIIGLIATLLFYIFRSEIFKFFVPNDKKVILLGSDYLKILAISQVFMCLEITTMGLFNGVSKTIPPAIISIVFTGLRIPIAIYFAYNLNLGLNGVWWSISISSIIKGIVAIIWFYVDFIIKKKIFVIEG</sequence>
<feature type="transmembrane region" description="Helical" evidence="10">
    <location>
        <begin position="48"/>
        <end position="68"/>
    </location>
</feature>